<dbReference type="EMBL" id="PDOB01000035">
    <property type="protein sequence ID" value="PIL38483.1"/>
    <property type="molecule type" value="Genomic_DNA"/>
</dbReference>
<sequence>MTHPDASDVDFPMSPNWPLELHNTITLAEQDGKTVLTLLSQPNRRSKSVREGCGVVSTGGRNDKLL</sequence>
<gene>
    <name evidence="2" type="ORF">CR103_17825</name>
</gene>
<evidence type="ECO:0000313" key="2">
    <source>
        <dbReference type="EMBL" id="PIL38483.1"/>
    </source>
</evidence>
<comment type="caution">
    <text evidence="2">The sequence shown here is derived from an EMBL/GenBank/DDBJ whole genome shotgun (WGS) entry which is preliminary data.</text>
</comment>
<organism evidence="2 3">
    <name type="scientific">Massilia psychrophila</name>
    <dbReference type="NCBI Taxonomy" id="1603353"/>
    <lineage>
        <taxon>Bacteria</taxon>
        <taxon>Pseudomonadati</taxon>
        <taxon>Pseudomonadota</taxon>
        <taxon>Betaproteobacteria</taxon>
        <taxon>Burkholderiales</taxon>
        <taxon>Oxalobacteraceae</taxon>
        <taxon>Telluria group</taxon>
        <taxon>Massilia</taxon>
    </lineage>
</organism>
<dbReference type="Proteomes" id="UP000228593">
    <property type="component" value="Unassembled WGS sequence"/>
</dbReference>
<evidence type="ECO:0000313" key="3">
    <source>
        <dbReference type="Proteomes" id="UP000228593"/>
    </source>
</evidence>
<dbReference type="AlphaFoldDB" id="A0A2G8SXP2"/>
<evidence type="ECO:0000256" key="1">
    <source>
        <dbReference type="SAM" id="MobiDB-lite"/>
    </source>
</evidence>
<dbReference type="OrthoDB" id="9805228at2"/>
<reference evidence="2 3" key="1">
    <citation type="submission" date="2017-10" db="EMBL/GenBank/DDBJ databases">
        <title>Massilia psychrophilum sp. nov., a novel purple-pigmented bacterium isolated from Tianshan glacier, Xinjiang Municipality, China.</title>
        <authorList>
            <person name="Wang H."/>
        </authorList>
    </citation>
    <scope>NUCLEOTIDE SEQUENCE [LARGE SCALE GENOMIC DNA]</scope>
    <source>
        <strain evidence="2 3">JCM 30813</strain>
    </source>
</reference>
<keyword evidence="3" id="KW-1185">Reference proteome</keyword>
<feature type="region of interest" description="Disordered" evidence="1">
    <location>
        <begin position="43"/>
        <end position="66"/>
    </location>
</feature>
<protein>
    <submittedName>
        <fullName evidence="2">Uncharacterized protein</fullName>
    </submittedName>
</protein>
<name>A0A2G8SXP2_9BURK</name>
<dbReference type="RefSeq" id="WP_099917288.1">
    <property type="nucleotide sequence ID" value="NZ_BMHS01000029.1"/>
</dbReference>
<proteinExistence type="predicted"/>
<accession>A0A2G8SXP2</accession>